<gene>
    <name evidence="1" type="ORF">HPB47_025231</name>
</gene>
<evidence type="ECO:0000313" key="2">
    <source>
        <dbReference type="Proteomes" id="UP000805193"/>
    </source>
</evidence>
<proteinExistence type="predicted"/>
<name>A0AC60Q2L3_IXOPE</name>
<accession>A0AC60Q2L3</accession>
<reference evidence="1 2" key="1">
    <citation type="journal article" date="2020" name="Cell">
        <title>Large-Scale Comparative Analyses of Tick Genomes Elucidate Their Genetic Diversity and Vector Capacities.</title>
        <authorList>
            <consortium name="Tick Genome and Microbiome Consortium (TIGMIC)"/>
            <person name="Jia N."/>
            <person name="Wang J."/>
            <person name="Shi W."/>
            <person name="Du L."/>
            <person name="Sun Y."/>
            <person name="Zhan W."/>
            <person name="Jiang J.F."/>
            <person name="Wang Q."/>
            <person name="Zhang B."/>
            <person name="Ji P."/>
            <person name="Bell-Sakyi L."/>
            <person name="Cui X.M."/>
            <person name="Yuan T.T."/>
            <person name="Jiang B.G."/>
            <person name="Yang W.F."/>
            <person name="Lam T.T."/>
            <person name="Chang Q.C."/>
            <person name="Ding S.J."/>
            <person name="Wang X.J."/>
            <person name="Zhu J.G."/>
            <person name="Ruan X.D."/>
            <person name="Zhao L."/>
            <person name="Wei J.T."/>
            <person name="Ye R.Z."/>
            <person name="Que T.C."/>
            <person name="Du C.H."/>
            <person name="Zhou Y.H."/>
            <person name="Cheng J.X."/>
            <person name="Dai P.F."/>
            <person name="Guo W.B."/>
            <person name="Han X.H."/>
            <person name="Huang E.J."/>
            <person name="Li L.F."/>
            <person name="Wei W."/>
            <person name="Gao Y.C."/>
            <person name="Liu J.Z."/>
            <person name="Shao H.Z."/>
            <person name="Wang X."/>
            <person name="Wang C.C."/>
            <person name="Yang T.C."/>
            <person name="Huo Q.B."/>
            <person name="Li W."/>
            <person name="Chen H.Y."/>
            <person name="Chen S.E."/>
            <person name="Zhou L.G."/>
            <person name="Ni X.B."/>
            <person name="Tian J.H."/>
            <person name="Sheng Y."/>
            <person name="Liu T."/>
            <person name="Pan Y.S."/>
            <person name="Xia L.Y."/>
            <person name="Li J."/>
            <person name="Zhao F."/>
            <person name="Cao W.C."/>
        </authorList>
    </citation>
    <scope>NUCLEOTIDE SEQUENCE [LARGE SCALE GENOMIC DNA]</scope>
    <source>
        <strain evidence="1">Iper-2018</strain>
    </source>
</reference>
<comment type="caution">
    <text evidence="1">The sequence shown here is derived from an EMBL/GenBank/DDBJ whole genome shotgun (WGS) entry which is preliminary data.</text>
</comment>
<keyword evidence="2" id="KW-1185">Reference proteome</keyword>
<dbReference type="EMBL" id="JABSTQ010009597">
    <property type="protein sequence ID" value="KAG0427738.1"/>
    <property type="molecule type" value="Genomic_DNA"/>
</dbReference>
<sequence>MNSPLVTDPEEEMRLLKDRVRQLELQNKQLRKNQRSPVDTTSSKERKQSRNMSMSDNDKSSKESSLEDLGIIDVDRLLENDDDETWLCDPSERPWPIADASEAKELVNTRISLASKLDEISQCPSRTFDSRTFTRPRRKLRPALDWNALPTISAAENGAPTADHDTPRGVSPAREAPPPVAPPPEAVAVPLASVNVHEIVRLQGESLRLSSPMCSPKRGSGELGGRRSSAADKVPPTSGLPTGCTTSTRPSDPCREDSPSDGDGLARVPLDGGARAATPPTPDLGGSAASSPYGSNSSLHHVSLLPSKGATRRSLPNLSRVLNGLGSHPSSAVTGQQATLGTPRSRLAVPTQHEVPGRSALPAPRPTRSRSSSVASTGLPAASPLPRGGRRSEQFPPRPEQAETTPLRLSLAPRNATPATQPRSGLPRPSRIPPPTKRSGIPALASNAAATLRFAEADDDWSDGCY</sequence>
<organism evidence="1 2">
    <name type="scientific">Ixodes persulcatus</name>
    <name type="common">Taiga tick</name>
    <dbReference type="NCBI Taxonomy" id="34615"/>
    <lineage>
        <taxon>Eukaryota</taxon>
        <taxon>Metazoa</taxon>
        <taxon>Ecdysozoa</taxon>
        <taxon>Arthropoda</taxon>
        <taxon>Chelicerata</taxon>
        <taxon>Arachnida</taxon>
        <taxon>Acari</taxon>
        <taxon>Parasitiformes</taxon>
        <taxon>Ixodida</taxon>
        <taxon>Ixodoidea</taxon>
        <taxon>Ixodidae</taxon>
        <taxon>Ixodinae</taxon>
        <taxon>Ixodes</taxon>
    </lineage>
</organism>
<protein>
    <submittedName>
        <fullName evidence="1">Uncharacterized protein</fullName>
    </submittedName>
</protein>
<dbReference type="Proteomes" id="UP000805193">
    <property type="component" value="Unassembled WGS sequence"/>
</dbReference>
<evidence type="ECO:0000313" key="1">
    <source>
        <dbReference type="EMBL" id="KAG0427738.1"/>
    </source>
</evidence>